<dbReference type="Pfam" id="PF23271">
    <property type="entry name" value="HEAT_GCN1"/>
    <property type="match status" value="1"/>
</dbReference>
<dbReference type="InterPro" id="IPR057546">
    <property type="entry name" value="HEAT_GCN1"/>
</dbReference>
<dbReference type="SUPFAM" id="SSF48371">
    <property type="entry name" value="ARM repeat"/>
    <property type="match status" value="1"/>
</dbReference>
<dbReference type="GO" id="GO:0006417">
    <property type="term" value="P:regulation of translation"/>
    <property type="evidence" value="ECO:0007669"/>
    <property type="project" value="TreeGrafter"/>
</dbReference>
<accession>A0A9N8M273</accession>
<keyword evidence="4" id="KW-1185">Reference proteome</keyword>
<dbReference type="AlphaFoldDB" id="A0A9N8M273"/>
<dbReference type="Gene3D" id="1.25.10.10">
    <property type="entry name" value="Leucine-rich Repeat Variant"/>
    <property type="match status" value="1"/>
</dbReference>
<protein>
    <recommendedName>
        <fullName evidence="2">Stalled ribosome sensor GCN1-like HEAT repeats region domain-containing protein</fullName>
    </recommendedName>
</protein>
<dbReference type="GO" id="GO:0005829">
    <property type="term" value="C:cytosol"/>
    <property type="evidence" value="ECO:0007669"/>
    <property type="project" value="TreeGrafter"/>
</dbReference>
<proteinExistence type="predicted"/>
<name>A0A9N8M273_9BASI</name>
<dbReference type="GO" id="GO:0019887">
    <property type="term" value="F:protein kinase regulator activity"/>
    <property type="evidence" value="ECO:0007669"/>
    <property type="project" value="TreeGrafter"/>
</dbReference>
<dbReference type="GO" id="GO:0034198">
    <property type="term" value="P:cellular response to amino acid starvation"/>
    <property type="evidence" value="ECO:0007669"/>
    <property type="project" value="TreeGrafter"/>
</dbReference>
<gene>
    <name evidence="3" type="ORF">JKILLFL_G7685</name>
</gene>
<comment type="caution">
    <text evidence="3">The sequence shown here is derived from an EMBL/GenBank/DDBJ whole genome shotgun (WGS) entry which is preliminary data.</text>
</comment>
<keyword evidence="1" id="KW-0677">Repeat</keyword>
<feature type="non-terminal residue" evidence="3">
    <location>
        <position position="100"/>
    </location>
</feature>
<reference evidence="3 4" key="1">
    <citation type="submission" date="2020-10" db="EMBL/GenBank/DDBJ databases">
        <authorList>
            <person name="Sedaghatjoo S."/>
        </authorList>
    </citation>
    <scope>NUCLEOTIDE SEQUENCE [LARGE SCALE GENOMIC DNA]</scope>
    <source>
        <strain evidence="3 4">LLFL</strain>
    </source>
</reference>
<evidence type="ECO:0000259" key="2">
    <source>
        <dbReference type="Pfam" id="PF23271"/>
    </source>
</evidence>
<feature type="domain" description="Stalled ribosome sensor GCN1-like HEAT repeats region" evidence="2">
    <location>
        <begin position="72"/>
        <end position="100"/>
    </location>
</feature>
<dbReference type="InterPro" id="IPR011989">
    <property type="entry name" value="ARM-like"/>
</dbReference>
<dbReference type="PANTHER" id="PTHR23346:SF7">
    <property type="entry name" value="STALLED RIBOSOME SENSOR GCN1"/>
    <property type="match status" value="1"/>
</dbReference>
<sequence length="100" mass="10466">IAIIRHSLVDEAAEVRAAAAEAFDAEQEHIGPRAIDETIPTLLEALKDPTSAGAETALAALREVMRARADVVFPVLLPTLTAQPLTAFNANALAALVQVA</sequence>
<evidence type="ECO:0000313" key="3">
    <source>
        <dbReference type="EMBL" id="CAD6951570.1"/>
    </source>
</evidence>
<dbReference type="EMBL" id="CAJHJF010005681">
    <property type="protein sequence ID" value="CAD6951570.1"/>
    <property type="molecule type" value="Genomic_DNA"/>
</dbReference>
<evidence type="ECO:0000256" key="1">
    <source>
        <dbReference type="ARBA" id="ARBA00022737"/>
    </source>
</evidence>
<evidence type="ECO:0000313" key="4">
    <source>
        <dbReference type="Proteomes" id="UP000836404"/>
    </source>
</evidence>
<dbReference type="InterPro" id="IPR016024">
    <property type="entry name" value="ARM-type_fold"/>
</dbReference>
<organism evidence="3 4">
    <name type="scientific">Tilletia laevis</name>
    <dbReference type="NCBI Taxonomy" id="157183"/>
    <lineage>
        <taxon>Eukaryota</taxon>
        <taxon>Fungi</taxon>
        <taxon>Dikarya</taxon>
        <taxon>Basidiomycota</taxon>
        <taxon>Ustilaginomycotina</taxon>
        <taxon>Exobasidiomycetes</taxon>
        <taxon>Tilletiales</taxon>
        <taxon>Tilletiaceae</taxon>
        <taxon>Tilletia</taxon>
    </lineage>
</organism>
<dbReference type="PANTHER" id="PTHR23346">
    <property type="entry name" value="TRANSLATIONAL ACTIVATOR GCN1-RELATED"/>
    <property type="match status" value="1"/>
</dbReference>
<dbReference type="Proteomes" id="UP000836404">
    <property type="component" value="Unassembled WGS sequence"/>
</dbReference>
<feature type="non-terminal residue" evidence="3">
    <location>
        <position position="1"/>
    </location>
</feature>